<dbReference type="GO" id="GO:0005524">
    <property type="term" value="F:ATP binding"/>
    <property type="evidence" value="ECO:0007669"/>
    <property type="project" value="InterPro"/>
</dbReference>
<dbReference type="CDD" id="cd01918">
    <property type="entry name" value="HprK_C"/>
    <property type="match status" value="1"/>
</dbReference>
<dbReference type="InterPro" id="IPR027417">
    <property type="entry name" value="P-loop_NTPase"/>
</dbReference>
<evidence type="ECO:0000313" key="2">
    <source>
        <dbReference type="EMBL" id="PZQ98029.1"/>
    </source>
</evidence>
<dbReference type="Gene3D" id="3.40.50.300">
    <property type="entry name" value="P-loop containing nucleotide triphosphate hydrolases"/>
    <property type="match status" value="1"/>
</dbReference>
<dbReference type="SUPFAM" id="SSF53795">
    <property type="entry name" value="PEP carboxykinase-like"/>
    <property type="match status" value="1"/>
</dbReference>
<feature type="domain" description="HPr kinase/phosphorylase C-terminal" evidence="1">
    <location>
        <begin position="6"/>
        <end position="84"/>
    </location>
</feature>
<keyword evidence="2" id="KW-0418">Kinase</keyword>
<evidence type="ECO:0000259" key="1">
    <source>
        <dbReference type="Pfam" id="PF07475"/>
    </source>
</evidence>
<dbReference type="Proteomes" id="UP000248975">
    <property type="component" value="Unassembled WGS sequence"/>
</dbReference>
<dbReference type="Pfam" id="PF07475">
    <property type="entry name" value="Hpr_kinase_C"/>
    <property type="match status" value="1"/>
</dbReference>
<name>A0A2W5S850_CERSP</name>
<evidence type="ECO:0000313" key="3">
    <source>
        <dbReference type="Proteomes" id="UP000248975"/>
    </source>
</evidence>
<gene>
    <name evidence="2" type="ORF">DI533_12975</name>
</gene>
<dbReference type="GO" id="GO:0000155">
    <property type="term" value="F:phosphorelay sensor kinase activity"/>
    <property type="evidence" value="ECO:0007669"/>
    <property type="project" value="InterPro"/>
</dbReference>
<dbReference type="GO" id="GO:0006109">
    <property type="term" value="P:regulation of carbohydrate metabolic process"/>
    <property type="evidence" value="ECO:0007669"/>
    <property type="project" value="InterPro"/>
</dbReference>
<protein>
    <submittedName>
        <fullName evidence="2">Serine kinase</fullName>
    </submittedName>
</protein>
<sequence length="142" mass="15046">MTGALTENIHASCVAAFGRGLLILGPSGSGKSSLALQLIGLGASLVADDRVDLSCRGTSLFAQAPATLEGRIEARGIGILRAEAIAETELHLAVQLSEDEGPRLPDWHEIVFMQRKLNLVRVPLRAHLAASLLLYLRGGRAD</sequence>
<dbReference type="InterPro" id="IPR011104">
    <property type="entry name" value="Hpr_kin/Pase_C"/>
</dbReference>
<keyword evidence="2" id="KW-0808">Transferase</keyword>
<proteinExistence type="predicted"/>
<dbReference type="EMBL" id="QFQS01000002">
    <property type="protein sequence ID" value="PZQ98029.1"/>
    <property type="molecule type" value="Genomic_DNA"/>
</dbReference>
<dbReference type="AlphaFoldDB" id="A0A2W5S850"/>
<reference evidence="2 3" key="1">
    <citation type="submission" date="2017-08" db="EMBL/GenBank/DDBJ databases">
        <title>Infants hospitalized years apart are colonized by the same room-sourced microbial strains.</title>
        <authorList>
            <person name="Brooks B."/>
            <person name="Olm M.R."/>
            <person name="Firek B.A."/>
            <person name="Baker R."/>
            <person name="Thomas B.C."/>
            <person name="Morowitz M.J."/>
            <person name="Banfield J.F."/>
        </authorList>
    </citation>
    <scope>NUCLEOTIDE SEQUENCE [LARGE SCALE GENOMIC DNA]</scope>
    <source>
        <strain evidence="2">S2_003_000_R2_11</strain>
    </source>
</reference>
<accession>A0A2W5S850</accession>
<organism evidence="2 3">
    <name type="scientific">Cereibacter sphaeroides</name>
    <name type="common">Rhodobacter sphaeroides</name>
    <dbReference type="NCBI Taxonomy" id="1063"/>
    <lineage>
        <taxon>Bacteria</taxon>
        <taxon>Pseudomonadati</taxon>
        <taxon>Pseudomonadota</taxon>
        <taxon>Alphaproteobacteria</taxon>
        <taxon>Rhodobacterales</taxon>
        <taxon>Paracoccaceae</taxon>
        <taxon>Cereibacter</taxon>
    </lineage>
</organism>
<comment type="caution">
    <text evidence="2">The sequence shown here is derived from an EMBL/GenBank/DDBJ whole genome shotgun (WGS) entry which is preliminary data.</text>
</comment>